<dbReference type="Proteomes" id="UP000075288">
    <property type="component" value="Unassembled WGS sequence"/>
</dbReference>
<protein>
    <submittedName>
        <fullName evidence="1">Uncharacterized protein</fullName>
    </submittedName>
</protein>
<reference evidence="1 2" key="1">
    <citation type="submission" date="2016-01" db="EMBL/GenBank/DDBJ databases">
        <title>Genome Sequences of Twelve Sporeforming Bacillus Species Isolated from Foods.</title>
        <authorList>
            <person name="Berendsen E.M."/>
            <person name="Wells-Bennik M.H."/>
            <person name="Krawcyk A.O."/>
            <person name="De Jong A."/>
            <person name="Holsappel S."/>
            <person name="Eijlander R.T."/>
            <person name="Kuipers O.P."/>
        </authorList>
    </citation>
    <scope>NUCLEOTIDE SEQUENCE [LARGE SCALE GENOMIC DNA]</scope>
    <source>
        <strain evidence="1 2">B4098</strain>
    </source>
</reference>
<name>A0A150KAS2_HEYCO</name>
<dbReference type="PATRIC" id="fig|1398.26.peg.61"/>
<proteinExistence type="predicted"/>
<dbReference type="EMBL" id="LQYG01000007">
    <property type="protein sequence ID" value="KYC66481.1"/>
    <property type="molecule type" value="Genomic_DNA"/>
</dbReference>
<gene>
    <name evidence="1" type="ORF">B4098_1798</name>
</gene>
<sequence>MYFTYEELKHPAHRHCERRNQRLYFTYEELKLDELGESKGYRLEFVFYL</sequence>
<evidence type="ECO:0000313" key="1">
    <source>
        <dbReference type="EMBL" id="KYC66481.1"/>
    </source>
</evidence>
<comment type="caution">
    <text evidence="1">The sequence shown here is derived from an EMBL/GenBank/DDBJ whole genome shotgun (WGS) entry which is preliminary data.</text>
</comment>
<dbReference type="AlphaFoldDB" id="A0A150KAS2"/>
<accession>A0A150KAS2</accession>
<organism evidence="1 2">
    <name type="scientific">Heyndrickxia coagulans</name>
    <name type="common">Weizmannia coagulans</name>
    <dbReference type="NCBI Taxonomy" id="1398"/>
    <lineage>
        <taxon>Bacteria</taxon>
        <taxon>Bacillati</taxon>
        <taxon>Bacillota</taxon>
        <taxon>Bacilli</taxon>
        <taxon>Bacillales</taxon>
        <taxon>Bacillaceae</taxon>
        <taxon>Heyndrickxia</taxon>
    </lineage>
</organism>
<evidence type="ECO:0000313" key="2">
    <source>
        <dbReference type="Proteomes" id="UP000075288"/>
    </source>
</evidence>